<dbReference type="InterPro" id="IPR000863">
    <property type="entry name" value="Sulfotransferase_dom"/>
</dbReference>
<protein>
    <recommendedName>
        <fullName evidence="3">Sulfotransferase</fullName>
        <ecNumber evidence="3">2.8.2.-</ecNumber>
    </recommendedName>
</protein>
<evidence type="ECO:0000256" key="2">
    <source>
        <dbReference type="ARBA" id="ARBA00022679"/>
    </source>
</evidence>
<dbReference type="Ensembl" id="ENSSPUT00000020504.1">
    <property type="protein sequence ID" value="ENSSPUP00000019250.1"/>
    <property type="gene ID" value="ENSSPUG00000014831.1"/>
</dbReference>
<keyword evidence="2 3" id="KW-0808">Transferase</keyword>
<dbReference type="Proteomes" id="UP000694392">
    <property type="component" value="Unplaced"/>
</dbReference>
<dbReference type="EC" id="2.8.2.-" evidence="3"/>
<evidence type="ECO:0000256" key="1">
    <source>
        <dbReference type="ARBA" id="ARBA00005771"/>
    </source>
</evidence>
<dbReference type="AlphaFoldDB" id="A0A8D0L9T3"/>
<evidence type="ECO:0000313" key="6">
    <source>
        <dbReference type="Proteomes" id="UP000694392"/>
    </source>
</evidence>
<proteinExistence type="inferred from homology"/>
<keyword evidence="6" id="KW-1185">Reference proteome</keyword>
<sequence>MEARKDDVFLAAYPKCGTNWILHILNDLIAAVPSNKDMPPPDLIQMLEFGVPEKIQRMKNLPSPRVFTSHLHYDNIPKSFIENKVKILVIFRNPKDAAVSFYHFYNNNPLLPNTDSWDEFFQKFMSGEVCWNSYFNHALVWDKHMDDENILVITFEEMKENLAQGVKQIAEFFGFPVPEEKINSIADRATFQSMSNKSKGTHGSFAPILFRKGAVGDWKTLFTEVQSQEMDAKFEECLAGTKLGAKLKYNTYCKF</sequence>
<dbReference type="PANTHER" id="PTHR11783">
    <property type="entry name" value="SULFOTRANSFERASE SULT"/>
    <property type="match status" value="1"/>
</dbReference>
<dbReference type="Gene3D" id="3.40.50.300">
    <property type="entry name" value="P-loop containing nucleotide triphosphate hydrolases"/>
    <property type="match status" value="1"/>
</dbReference>
<dbReference type="GO" id="GO:0008146">
    <property type="term" value="F:sulfotransferase activity"/>
    <property type="evidence" value="ECO:0007669"/>
    <property type="project" value="InterPro"/>
</dbReference>
<feature type="domain" description="Sulfotransferase" evidence="4">
    <location>
        <begin position="5"/>
        <end position="241"/>
    </location>
</feature>
<organism evidence="5 6">
    <name type="scientific">Sphenodon punctatus</name>
    <name type="common">Tuatara</name>
    <name type="synonym">Hatteria punctata</name>
    <dbReference type="NCBI Taxonomy" id="8508"/>
    <lineage>
        <taxon>Eukaryota</taxon>
        <taxon>Metazoa</taxon>
        <taxon>Chordata</taxon>
        <taxon>Craniata</taxon>
        <taxon>Vertebrata</taxon>
        <taxon>Euteleostomi</taxon>
        <taxon>Lepidosauria</taxon>
        <taxon>Sphenodontia</taxon>
        <taxon>Sphenodontidae</taxon>
        <taxon>Sphenodon</taxon>
    </lineage>
</organism>
<dbReference type="OMA" id="WDKHMDD"/>
<dbReference type="GeneTree" id="ENSGT00940000159084"/>
<evidence type="ECO:0000256" key="3">
    <source>
        <dbReference type="RuleBase" id="RU361155"/>
    </source>
</evidence>
<dbReference type="Pfam" id="PF00685">
    <property type="entry name" value="Sulfotransfer_1"/>
    <property type="match status" value="1"/>
</dbReference>
<evidence type="ECO:0000259" key="4">
    <source>
        <dbReference type="Pfam" id="PF00685"/>
    </source>
</evidence>
<accession>A0A8D0L9T3</accession>
<evidence type="ECO:0000313" key="5">
    <source>
        <dbReference type="Ensembl" id="ENSSPUP00000019250.1"/>
    </source>
</evidence>
<comment type="similarity">
    <text evidence="1 3">Belongs to the sulfotransferase 1 family.</text>
</comment>
<reference evidence="5" key="1">
    <citation type="submission" date="2025-08" db="UniProtKB">
        <authorList>
            <consortium name="Ensembl"/>
        </authorList>
    </citation>
    <scope>IDENTIFICATION</scope>
</reference>
<dbReference type="InterPro" id="IPR027417">
    <property type="entry name" value="P-loop_NTPase"/>
</dbReference>
<reference evidence="5" key="2">
    <citation type="submission" date="2025-09" db="UniProtKB">
        <authorList>
            <consortium name="Ensembl"/>
        </authorList>
    </citation>
    <scope>IDENTIFICATION</scope>
</reference>
<name>A0A8D0L9T3_SPHPU</name>
<dbReference type="SUPFAM" id="SSF52540">
    <property type="entry name" value="P-loop containing nucleoside triphosphate hydrolases"/>
    <property type="match status" value="1"/>
</dbReference>